<feature type="site" description="Increases basicity of active site Tyr" evidence="11">
    <location>
        <position position="109"/>
    </location>
</feature>
<organism evidence="14 15">
    <name type="scientific">Virgisporangium aliadipatigenens</name>
    <dbReference type="NCBI Taxonomy" id="741659"/>
    <lineage>
        <taxon>Bacteria</taxon>
        <taxon>Bacillati</taxon>
        <taxon>Actinomycetota</taxon>
        <taxon>Actinomycetes</taxon>
        <taxon>Micromonosporales</taxon>
        <taxon>Micromonosporaceae</taxon>
        <taxon>Virgisporangium</taxon>
    </lineage>
</organism>
<dbReference type="InterPro" id="IPR001088">
    <property type="entry name" value="Glyco_hydro_4"/>
</dbReference>
<dbReference type="GO" id="GO:0046872">
    <property type="term" value="F:metal ion binding"/>
    <property type="evidence" value="ECO:0007669"/>
    <property type="project" value="UniProtKB-KW"/>
</dbReference>
<dbReference type="InterPro" id="IPR036291">
    <property type="entry name" value="NAD(P)-bd_dom_sf"/>
</dbReference>
<feature type="domain" description="Glycosyl hydrolase family 4 C-terminal" evidence="13">
    <location>
        <begin position="195"/>
        <end position="401"/>
    </location>
</feature>
<keyword evidence="6 10" id="KW-0464">Manganese</keyword>
<feature type="binding site" evidence="9">
    <location>
        <position position="147"/>
    </location>
    <ligand>
        <name>substrate</name>
    </ligand>
</feature>
<dbReference type="InterPro" id="IPR022616">
    <property type="entry name" value="Glyco_hydro_4_C"/>
</dbReference>
<dbReference type="Proteomes" id="UP000619260">
    <property type="component" value="Unassembled WGS sequence"/>
</dbReference>
<dbReference type="GO" id="GO:0004553">
    <property type="term" value="F:hydrolase activity, hydrolyzing O-glycosyl compounds"/>
    <property type="evidence" value="ECO:0007669"/>
    <property type="project" value="InterPro"/>
</dbReference>
<dbReference type="Pfam" id="PF02056">
    <property type="entry name" value="Glyco_hydro_4"/>
    <property type="match status" value="1"/>
</dbReference>
<evidence type="ECO:0000313" key="15">
    <source>
        <dbReference type="Proteomes" id="UP000619260"/>
    </source>
</evidence>
<dbReference type="EMBL" id="BOPF01000007">
    <property type="protein sequence ID" value="GIJ45468.1"/>
    <property type="molecule type" value="Genomic_DNA"/>
</dbReference>
<evidence type="ECO:0000256" key="11">
    <source>
        <dbReference type="PIRSR" id="PIRSR601088-4"/>
    </source>
</evidence>
<evidence type="ECO:0000256" key="3">
    <source>
        <dbReference type="ARBA" id="ARBA00022723"/>
    </source>
</evidence>
<evidence type="ECO:0000256" key="1">
    <source>
        <dbReference type="ARBA" id="ARBA00001936"/>
    </source>
</evidence>
<feature type="binding site" evidence="10">
    <location>
        <position position="199"/>
    </location>
    <ligand>
        <name>Mn(2+)</name>
        <dbReference type="ChEBI" id="CHEBI:29035"/>
    </ligand>
</feature>
<comment type="cofactor">
    <cofactor evidence="1">
        <name>Mn(2+)</name>
        <dbReference type="ChEBI" id="CHEBI:29035"/>
    </cofactor>
</comment>
<dbReference type="SUPFAM" id="SSF56327">
    <property type="entry name" value="LDH C-terminal domain-like"/>
    <property type="match status" value="1"/>
</dbReference>
<comment type="caution">
    <text evidence="14">The sequence shown here is derived from an EMBL/GenBank/DDBJ whole genome shotgun (WGS) entry which is preliminary data.</text>
</comment>
<dbReference type="Gene3D" id="3.90.1820.10">
    <property type="entry name" value="AglA-like glucosidase"/>
    <property type="match status" value="1"/>
</dbReference>
<sequence>MTTITFLGAGSVVFTRELLVDILSFDELRGVTLALHDIDAERLETAEGIARQTAAQLGASPVIRSSLDRRAALDGADYVINTIQVGMHEATVRDFDVPAAFGLRQTIGDTLGVGGIFRGLRTFPVLGEIARDMLEICPDAWLLNYTNPMAMNIAYLHAVAPTLKAVGLCHSVYWTVRGLCEVIDVPYEEVVYTSAGVNHQAWVLRWERGGESLYPLLDERIAADPELRRRVRVDMYRRLGYYPTETSEHSSEYVPWYLRHDAEVERLRIPVGDYVKISRDNRAEYVATRDALREGKPLDLSRGATEYAPEVIHAIETGTRRRIFANVPNAGLIGNLPQGYAVEVPCVVDALGVRPEAVGELPPQCAAVNRSFVSVGELAVRAALTGDPRLVRQAAMVDPNTAASLTVDRIWELCDALTQAHGDLLPAALREPVKL</sequence>
<reference evidence="14" key="1">
    <citation type="submission" date="2021-01" db="EMBL/GenBank/DDBJ databases">
        <title>Whole genome shotgun sequence of Virgisporangium aliadipatigenens NBRC 105644.</title>
        <authorList>
            <person name="Komaki H."/>
            <person name="Tamura T."/>
        </authorList>
    </citation>
    <scope>NUCLEOTIDE SEQUENCE</scope>
    <source>
        <strain evidence="14">NBRC 105644</strain>
    </source>
</reference>
<evidence type="ECO:0000256" key="6">
    <source>
        <dbReference type="ARBA" id="ARBA00023211"/>
    </source>
</evidence>
<evidence type="ECO:0000256" key="5">
    <source>
        <dbReference type="ARBA" id="ARBA00023027"/>
    </source>
</evidence>
<evidence type="ECO:0000313" key="14">
    <source>
        <dbReference type="EMBL" id="GIJ45468.1"/>
    </source>
</evidence>
<dbReference type="GO" id="GO:0016616">
    <property type="term" value="F:oxidoreductase activity, acting on the CH-OH group of donors, NAD or NADP as acceptor"/>
    <property type="evidence" value="ECO:0007669"/>
    <property type="project" value="InterPro"/>
</dbReference>
<keyword evidence="4 12" id="KW-0378">Hydrolase</keyword>
<evidence type="ECO:0000256" key="4">
    <source>
        <dbReference type="ARBA" id="ARBA00022801"/>
    </source>
</evidence>
<feature type="binding site" evidence="9">
    <location>
        <position position="266"/>
    </location>
    <ligand>
        <name>substrate</name>
    </ligand>
</feature>
<keyword evidence="5 12" id="KW-0520">NAD</keyword>
<keyword evidence="15" id="KW-1185">Reference proteome</keyword>
<keyword evidence="10" id="KW-0533">Nickel</keyword>
<protein>
    <submittedName>
        <fullName evidence="14">Alpha-glucosidase/alpha-galactosidase</fullName>
    </submittedName>
</protein>
<keyword evidence="10" id="KW-0170">Cobalt</keyword>
<dbReference type="CDD" id="cd05297">
    <property type="entry name" value="GH4_alpha_glucosidase_galactosidase"/>
    <property type="match status" value="1"/>
</dbReference>
<proteinExistence type="inferred from homology"/>
<keyword evidence="8 12" id="KW-0326">Glycosidase</keyword>
<evidence type="ECO:0000259" key="13">
    <source>
        <dbReference type="Pfam" id="PF11975"/>
    </source>
</evidence>
<accession>A0A8J3YJW5</accession>
<feature type="binding site" evidence="10">
    <location>
        <position position="169"/>
    </location>
    <ligand>
        <name>Mn(2+)</name>
        <dbReference type="ChEBI" id="CHEBI:29035"/>
    </ligand>
</feature>
<dbReference type="AlphaFoldDB" id="A0A8J3YJW5"/>
<dbReference type="SUPFAM" id="SSF51735">
    <property type="entry name" value="NAD(P)-binding Rossmann-fold domains"/>
    <property type="match status" value="1"/>
</dbReference>
<evidence type="ECO:0000256" key="8">
    <source>
        <dbReference type="ARBA" id="ARBA00023295"/>
    </source>
</evidence>
<dbReference type="NCBIfam" id="NF011657">
    <property type="entry name" value="PRK15076.1"/>
    <property type="match status" value="1"/>
</dbReference>
<evidence type="ECO:0000256" key="9">
    <source>
        <dbReference type="PIRSR" id="PIRSR601088-2"/>
    </source>
</evidence>
<evidence type="ECO:0000256" key="10">
    <source>
        <dbReference type="PIRSR" id="PIRSR601088-3"/>
    </source>
</evidence>
<dbReference type="RefSeq" id="WP_203899011.1">
    <property type="nucleotide sequence ID" value="NZ_BOPF01000007.1"/>
</dbReference>
<evidence type="ECO:0000256" key="2">
    <source>
        <dbReference type="ARBA" id="ARBA00010141"/>
    </source>
</evidence>
<gene>
    <name evidence="14" type="ORF">Val02_23540</name>
</gene>
<dbReference type="InterPro" id="IPR015955">
    <property type="entry name" value="Lactate_DH/Glyco_Ohase_4_C"/>
</dbReference>
<dbReference type="PANTHER" id="PTHR32092">
    <property type="entry name" value="6-PHOSPHO-BETA-GLUCOSIDASE-RELATED"/>
    <property type="match status" value="1"/>
</dbReference>
<evidence type="ECO:0000256" key="7">
    <source>
        <dbReference type="ARBA" id="ARBA00023277"/>
    </source>
</evidence>
<keyword evidence="10" id="KW-0408">Iron</keyword>
<name>A0A8J3YJW5_9ACTN</name>
<dbReference type="PANTHER" id="PTHR32092:SF6">
    <property type="entry name" value="ALPHA-GALACTOSIDASE"/>
    <property type="match status" value="1"/>
</dbReference>
<dbReference type="GO" id="GO:0005975">
    <property type="term" value="P:carbohydrate metabolic process"/>
    <property type="evidence" value="ECO:0007669"/>
    <property type="project" value="InterPro"/>
</dbReference>
<comment type="cofactor">
    <cofactor evidence="12">
        <name>NAD(+)</name>
        <dbReference type="ChEBI" id="CHEBI:57540"/>
    </cofactor>
    <text evidence="12">Binds 1 NAD(+) per subunit.</text>
</comment>
<dbReference type="Pfam" id="PF11975">
    <property type="entry name" value="Glyco_hydro_4C"/>
    <property type="match status" value="1"/>
</dbReference>
<keyword evidence="7" id="KW-0119">Carbohydrate metabolism</keyword>
<keyword evidence="3 10" id="KW-0479">Metal-binding</keyword>
<evidence type="ECO:0000256" key="12">
    <source>
        <dbReference type="RuleBase" id="RU361152"/>
    </source>
</evidence>
<dbReference type="PRINTS" id="PR00732">
    <property type="entry name" value="GLHYDRLASE4"/>
</dbReference>
<dbReference type="InterPro" id="IPR053715">
    <property type="entry name" value="GH4_Enzyme_sf"/>
</dbReference>
<comment type="similarity">
    <text evidence="2 12">Belongs to the glycosyl hydrolase 4 family.</text>
</comment>